<accession>A0A9Q3UWQ1</accession>
<organism evidence="8 10">
    <name type="scientific">Chryseobacterium muglaense</name>
    <dbReference type="NCBI Taxonomy" id="2893752"/>
    <lineage>
        <taxon>Bacteria</taxon>
        <taxon>Pseudomonadati</taxon>
        <taxon>Bacteroidota</taxon>
        <taxon>Flavobacteriia</taxon>
        <taxon>Flavobacteriales</taxon>
        <taxon>Weeksellaceae</taxon>
        <taxon>Chryseobacterium group</taxon>
        <taxon>Chryseobacterium</taxon>
    </lineage>
</organism>
<keyword evidence="4 5" id="KW-0472">Membrane</keyword>
<feature type="transmembrane region" description="Helical" evidence="5">
    <location>
        <begin position="198"/>
        <end position="222"/>
    </location>
</feature>
<keyword evidence="2 5" id="KW-0812">Transmembrane</keyword>
<evidence type="ECO:0000256" key="4">
    <source>
        <dbReference type="ARBA" id="ARBA00023136"/>
    </source>
</evidence>
<evidence type="ECO:0000313" key="10">
    <source>
        <dbReference type="Proteomes" id="UP001107960"/>
    </source>
</evidence>
<dbReference type="Proteomes" id="UP000603715">
    <property type="component" value="Unassembled WGS sequence"/>
</dbReference>
<keyword evidence="9" id="KW-1185">Reference proteome</keyword>
<dbReference type="GO" id="GO:0016020">
    <property type="term" value="C:membrane"/>
    <property type="evidence" value="ECO:0007669"/>
    <property type="project" value="UniProtKB-SubCell"/>
</dbReference>
<evidence type="ECO:0000313" key="8">
    <source>
        <dbReference type="EMBL" id="MCC9035957.1"/>
    </source>
</evidence>
<dbReference type="EMBL" id="JAJJML010000001">
    <property type="protein sequence ID" value="MCC9035957.1"/>
    <property type="molecule type" value="Genomic_DNA"/>
</dbReference>
<feature type="transmembrane region" description="Helical" evidence="5">
    <location>
        <begin position="121"/>
        <end position="142"/>
    </location>
</feature>
<reference evidence="7" key="3">
    <citation type="submission" date="2024-05" db="EMBL/GenBank/DDBJ databases">
        <title>Description of novel Chryseobacterium sp. strain C-2.</title>
        <authorList>
            <person name="Saticioglu I.B."/>
        </authorList>
    </citation>
    <scope>NUCLEOTIDE SEQUENCE</scope>
    <source>
        <strain evidence="7">C-2</strain>
    </source>
</reference>
<evidence type="ECO:0000256" key="3">
    <source>
        <dbReference type="ARBA" id="ARBA00022989"/>
    </source>
</evidence>
<dbReference type="InterPro" id="IPR006977">
    <property type="entry name" value="Yip1_dom"/>
</dbReference>
<name>A0A9Q3UWQ1_9FLAO</name>
<dbReference type="Pfam" id="PF04893">
    <property type="entry name" value="Yip1"/>
    <property type="match status" value="1"/>
</dbReference>
<reference evidence="8" key="1">
    <citation type="submission" date="2021-11" db="EMBL/GenBank/DDBJ databases">
        <title>Description of novel Chryseobacterium species.</title>
        <authorList>
            <person name="Saticioglu I.B."/>
            <person name="Ay H."/>
            <person name="Altun S."/>
            <person name="Duman M."/>
        </authorList>
    </citation>
    <scope>NUCLEOTIDE SEQUENCE</scope>
    <source>
        <strain evidence="8">C-39</strain>
    </source>
</reference>
<evidence type="ECO:0000256" key="5">
    <source>
        <dbReference type="SAM" id="Phobius"/>
    </source>
</evidence>
<evidence type="ECO:0000313" key="7">
    <source>
        <dbReference type="EMBL" id="MBD3903125.1"/>
    </source>
</evidence>
<dbReference type="AlphaFoldDB" id="A0A9Q3UWQ1"/>
<dbReference type="Proteomes" id="UP001107960">
    <property type="component" value="Unassembled WGS sequence"/>
</dbReference>
<dbReference type="EMBL" id="JACXXP010000001">
    <property type="protein sequence ID" value="MBD3903125.1"/>
    <property type="molecule type" value="Genomic_DNA"/>
</dbReference>
<protein>
    <submittedName>
        <fullName evidence="8">YIP1 family protein</fullName>
    </submittedName>
</protein>
<feature type="transmembrane region" description="Helical" evidence="5">
    <location>
        <begin position="76"/>
        <end position="100"/>
    </location>
</feature>
<feature type="domain" description="Yip1" evidence="6">
    <location>
        <begin position="28"/>
        <end position="214"/>
    </location>
</feature>
<comment type="caution">
    <text evidence="8">The sequence shown here is derived from an EMBL/GenBank/DDBJ whole genome shotgun (WGS) entry which is preliminary data.</text>
</comment>
<dbReference type="RefSeq" id="WP_191177773.1">
    <property type="nucleotide sequence ID" value="NZ_JACXXP010000001.1"/>
</dbReference>
<reference evidence="9" key="2">
    <citation type="submission" date="2023-07" db="EMBL/GenBank/DDBJ databases">
        <title>Description of novel Chryseobacterium sp. strain C-2.</title>
        <authorList>
            <person name="Saticioglu I.B."/>
        </authorList>
    </citation>
    <scope>NUCLEOTIDE SEQUENCE [LARGE SCALE GENOMIC DNA]</scope>
    <source>
        <strain evidence="9">C-2</strain>
    </source>
</reference>
<evidence type="ECO:0000313" key="9">
    <source>
        <dbReference type="Proteomes" id="UP000603715"/>
    </source>
</evidence>
<feature type="transmembrane region" description="Helical" evidence="5">
    <location>
        <begin position="162"/>
        <end position="186"/>
    </location>
</feature>
<evidence type="ECO:0000259" key="6">
    <source>
        <dbReference type="Pfam" id="PF04893"/>
    </source>
</evidence>
<keyword evidence="3 5" id="KW-1133">Transmembrane helix</keyword>
<proteinExistence type="predicted"/>
<sequence length="224" mass="25426">METKNTEDQFAEFEKYEALSDQDIFTKIWTEPRRVFKFINDTKYEKYLYILLIFAGIVRAFDRASSKDMGDDSSLFSILFSCIVFGGMLGWISYYIYAALLSWSGKWLNGAGNTSSIYRMLAYAMIPSILGLVFLFLQIAVFGNDYFKSNTDYLESNIVGSIVFWISFSIEMLLSLASFVLMVIGLSEVQKFSIGKAIINLILPIAFIVVPILIIVLIAFLVKV</sequence>
<evidence type="ECO:0000256" key="1">
    <source>
        <dbReference type="ARBA" id="ARBA00004141"/>
    </source>
</evidence>
<feature type="transmembrane region" description="Helical" evidence="5">
    <location>
        <begin position="47"/>
        <end position="64"/>
    </location>
</feature>
<comment type="subcellular location">
    <subcellularLocation>
        <location evidence="1">Membrane</location>
        <topology evidence="1">Multi-pass membrane protein</topology>
    </subcellularLocation>
</comment>
<gene>
    <name evidence="7" type="ORF">IEW27_00765</name>
    <name evidence="8" type="ORF">LNP80_17195</name>
</gene>
<evidence type="ECO:0000256" key="2">
    <source>
        <dbReference type="ARBA" id="ARBA00022692"/>
    </source>
</evidence>